<keyword evidence="1" id="KW-0808">Transferase</keyword>
<gene>
    <name evidence="5" type="ORF">ACFOPX_04960</name>
</gene>
<dbReference type="RefSeq" id="WP_382262607.1">
    <property type="nucleotide sequence ID" value="NZ_JBHRZO010000030.1"/>
</dbReference>
<feature type="region of interest" description="Disordered" evidence="3">
    <location>
        <begin position="362"/>
        <end position="397"/>
    </location>
</feature>
<comment type="caution">
    <text evidence="5">The sequence shown here is derived from an EMBL/GenBank/DDBJ whole genome shotgun (WGS) entry which is preliminary data.</text>
</comment>
<organism evidence="5 6">
    <name type="scientific">Helicobacter baculiformis</name>
    <dbReference type="NCBI Taxonomy" id="427351"/>
    <lineage>
        <taxon>Bacteria</taxon>
        <taxon>Pseudomonadati</taxon>
        <taxon>Campylobacterota</taxon>
        <taxon>Epsilonproteobacteria</taxon>
        <taxon>Campylobacterales</taxon>
        <taxon>Helicobacteraceae</taxon>
        <taxon>Helicobacter</taxon>
    </lineage>
</organism>
<dbReference type="Proteomes" id="UP001595783">
    <property type="component" value="Unassembled WGS sequence"/>
</dbReference>
<protein>
    <submittedName>
        <fullName evidence="5">HipA domain-containing protein</fullName>
    </submittedName>
</protein>
<dbReference type="CDD" id="cd17792">
    <property type="entry name" value="CtkA"/>
    <property type="match status" value="1"/>
</dbReference>
<proteinExistence type="predicted"/>
<keyword evidence="2" id="KW-0418">Kinase</keyword>
<evidence type="ECO:0000313" key="6">
    <source>
        <dbReference type="Proteomes" id="UP001595783"/>
    </source>
</evidence>
<dbReference type="Pfam" id="PF07804">
    <property type="entry name" value="HipA_C"/>
    <property type="match status" value="1"/>
</dbReference>
<sequence>SYPKIIRVICRCVVALLRSGGGRMAENFSQKWIAQYNKEVDEYNVKNDGSTGFKMEKDKGIDFTNCLVDNTKLYDGSNGSKMSIFWRNERYMLKFPPKPKPSKKLSMSYINSCFSEYIACHIVDSLGLSVQETLLGTYNDKVVVACKDFTGNICQFVDFTSVKNSIVSIENGGWDTTLTDVLSAIDQQKNVNSLELKRHFWDMFIADALLANFDRHNGNWGLLKNFATQKYSIAPIFDCGSCLLSQIDETMMLKTLNNKQDLNNLTFSPYSALKDDRDKRITYFNFLTTTEDKDCLNALVKLYNKIDMAKIHTIIDNTPYASALHKDFLKVILEKRKEKIIDVAYTRALDIVRSQENIELPETNKQTKFPETPLRPQGFSMQSTTLEPPAPSKRRRR</sequence>
<evidence type="ECO:0000313" key="5">
    <source>
        <dbReference type="EMBL" id="MFC3847881.1"/>
    </source>
</evidence>
<dbReference type="EMBL" id="JBHRZO010000030">
    <property type="protein sequence ID" value="MFC3847881.1"/>
    <property type="molecule type" value="Genomic_DNA"/>
</dbReference>
<evidence type="ECO:0000256" key="2">
    <source>
        <dbReference type="ARBA" id="ARBA00022777"/>
    </source>
</evidence>
<feature type="non-terminal residue" evidence="5">
    <location>
        <position position="1"/>
    </location>
</feature>
<accession>A0ABV7ZIL1</accession>
<dbReference type="InterPro" id="IPR012893">
    <property type="entry name" value="HipA-like_C"/>
</dbReference>
<reference evidence="6" key="1">
    <citation type="journal article" date="2019" name="Int. J. Syst. Evol. Microbiol.">
        <title>The Global Catalogue of Microorganisms (GCM) 10K type strain sequencing project: providing services to taxonomists for standard genome sequencing and annotation.</title>
        <authorList>
            <consortium name="The Broad Institute Genomics Platform"/>
            <consortium name="The Broad Institute Genome Sequencing Center for Infectious Disease"/>
            <person name="Wu L."/>
            <person name="Ma J."/>
        </authorList>
    </citation>
    <scope>NUCLEOTIDE SEQUENCE [LARGE SCALE GENOMIC DNA]</scope>
    <source>
        <strain evidence="6">CCUG 53816</strain>
    </source>
</reference>
<evidence type="ECO:0000256" key="3">
    <source>
        <dbReference type="SAM" id="MobiDB-lite"/>
    </source>
</evidence>
<keyword evidence="6" id="KW-1185">Reference proteome</keyword>
<dbReference type="Gene3D" id="3.30.200.120">
    <property type="match status" value="1"/>
</dbReference>
<feature type="domain" description="HipA-like C-terminal" evidence="4">
    <location>
        <begin position="87"/>
        <end position="260"/>
    </location>
</feature>
<evidence type="ECO:0000259" key="4">
    <source>
        <dbReference type="Pfam" id="PF07804"/>
    </source>
</evidence>
<evidence type="ECO:0000256" key="1">
    <source>
        <dbReference type="ARBA" id="ARBA00022679"/>
    </source>
</evidence>
<name>A0ABV7ZIL1_9HELI</name>
<dbReference type="Gene3D" id="1.10.1070.20">
    <property type="match status" value="1"/>
</dbReference>